<dbReference type="OrthoDB" id="3692311at2759"/>
<feature type="region of interest" description="Disordered" evidence="1">
    <location>
        <begin position="109"/>
        <end position="174"/>
    </location>
</feature>
<dbReference type="HOGENOM" id="CLU_339241_0_0_1"/>
<evidence type="ECO:0000256" key="2">
    <source>
        <dbReference type="SAM" id="Phobius"/>
    </source>
</evidence>
<keyword evidence="4" id="KW-1185">Reference proteome</keyword>
<accession>R8BS22</accession>
<feature type="region of interest" description="Disordered" evidence="1">
    <location>
        <begin position="1"/>
        <end position="46"/>
    </location>
</feature>
<reference evidence="4" key="1">
    <citation type="journal article" date="2013" name="Genome Announc.">
        <title>Draft genome sequence of the ascomycete Phaeoacremonium aleophilum strain UCR-PA7, a causal agent of the esca disease complex in grapevines.</title>
        <authorList>
            <person name="Blanco-Ulate B."/>
            <person name="Rolshausen P."/>
            <person name="Cantu D."/>
        </authorList>
    </citation>
    <scope>NUCLEOTIDE SEQUENCE [LARGE SCALE GENOMIC DNA]</scope>
    <source>
        <strain evidence="4">UCR-PA7</strain>
    </source>
</reference>
<proteinExistence type="predicted"/>
<feature type="region of interest" description="Disordered" evidence="1">
    <location>
        <begin position="210"/>
        <end position="262"/>
    </location>
</feature>
<dbReference type="KEGG" id="tmn:UCRPA7_2386"/>
<sequence length="838" mass="90439">MASLPDELTPIPEAATSKDSTASQATTEVKKSLPAPGSQPPPGYKFVKVRKADGSIATVKRKLTPEEATAAGVNLGSTVSADSQVNNFKIVTVRKPDGTLVKVKRAINTDNGDASGKTTPHVTKDVPAKALSAEESSSRSLDTPDETTSSPMAPSGDSGNLGEALADQRQYQRARKMHRFKTSLARGLGTVVAGALPSIHIGDFHDGDEIVSDDDLSDDDGDDDIHGTDHGGHDNHSIADNDALEKGHSHNDDDHSQSHFSFDGGAAAGGIANAMAATAAGAPPTRAPPAYSTTAKDGANASEKVTFKVTAKELNIIEQKAAEKEAERSLHRHWANFSFYFMASLSIILPALFLILAGFIIGMKGKSAYGDWSKMENAIKVAISAWPIVFAAVTAQCFKSWATYKVERGIKLMELEQLVGSNSFGSAMKQPFLLRRLDLLSLFLFAIWCLSPVGSQALQRAYSIKRDIQQDNVEVYYLNMNGDNEIWGLSTTLDSNQVADYEQIIATDYIGNLSPDPVTASLDYDRYERPLVTFPFTSTPDYPDLVAGYGVPVALPLIKVGYPNDTTARERDNPPSESLNFTMTTSFFAFTCDDWSIRTKAELDNSTEPFFEYSNAETLALAFTYSDASLASFDGVAFASLNKAPELNRTKNDTSGLDIAADAEYSYIECSLTQVYVDTQVSCVRDVDFGTATCSRVNVSEITQANTTRFKGLASHYTKVNAVRQYSEDLIYTISAPWVAVFVTCTAALLFAGTISVAVESMTVAPDVLGYVSTVARNSRYLHLPKTNSAMSGGERARQLGGVKVMMQDVKANADVGKIALGLKHESAERLKAGRLYR</sequence>
<protein>
    <submittedName>
        <fullName evidence="3">Uncharacterized protein</fullName>
    </submittedName>
</protein>
<feature type="compositionally biased region" description="Acidic residues" evidence="1">
    <location>
        <begin position="210"/>
        <end position="223"/>
    </location>
</feature>
<dbReference type="AlphaFoldDB" id="R8BS22"/>
<name>R8BS22_PHAM7</name>
<feature type="compositionally biased region" description="Basic and acidic residues" evidence="1">
    <location>
        <begin position="224"/>
        <end position="257"/>
    </location>
</feature>
<dbReference type="eggNOG" id="ENOG502RZ6R">
    <property type="taxonomic scope" value="Eukaryota"/>
</dbReference>
<keyword evidence="2" id="KW-0472">Membrane</keyword>
<keyword evidence="2" id="KW-0812">Transmembrane</keyword>
<evidence type="ECO:0000313" key="3">
    <source>
        <dbReference type="EMBL" id="EOO02090.1"/>
    </source>
</evidence>
<keyword evidence="2" id="KW-1133">Transmembrane helix</keyword>
<feature type="transmembrane region" description="Helical" evidence="2">
    <location>
        <begin position="337"/>
        <end position="361"/>
    </location>
</feature>
<dbReference type="EMBL" id="KB932933">
    <property type="protein sequence ID" value="EOO02090.1"/>
    <property type="molecule type" value="Genomic_DNA"/>
</dbReference>
<dbReference type="RefSeq" id="XP_007913182.1">
    <property type="nucleotide sequence ID" value="XM_007914991.1"/>
</dbReference>
<evidence type="ECO:0000256" key="1">
    <source>
        <dbReference type="SAM" id="MobiDB-lite"/>
    </source>
</evidence>
<dbReference type="GeneID" id="19322629"/>
<feature type="compositionally biased region" description="Polar residues" evidence="1">
    <location>
        <begin position="17"/>
        <end position="27"/>
    </location>
</feature>
<feature type="compositionally biased region" description="Polar residues" evidence="1">
    <location>
        <begin position="109"/>
        <end position="121"/>
    </location>
</feature>
<dbReference type="Proteomes" id="UP000014074">
    <property type="component" value="Unassembled WGS sequence"/>
</dbReference>
<feature type="transmembrane region" description="Helical" evidence="2">
    <location>
        <begin position="381"/>
        <end position="402"/>
    </location>
</feature>
<organism evidence="3 4">
    <name type="scientific">Phaeoacremonium minimum (strain UCR-PA7)</name>
    <name type="common">Esca disease fungus</name>
    <name type="synonym">Togninia minima</name>
    <dbReference type="NCBI Taxonomy" id="1286976"/>
    <lineage>
        <taxon>Eukaryota</taxon>
        <taxon>Fungi</taxon>
        <taxon>Dikarya</taxon>
        <taxon>Ascomycota</taxon>
        <taxon>Pezizomycotina</taxon>
        <taxon>Sordariomycetes</taxon>
        <taxon>Sordariomycetidae</taxon>
        <taxon>Togniniales</taxon>
        <taxon>Togniniaceae</taxon>
        <taxon>Phaeoacremonium</taxon>
    </lineage>
</organism>
<feature type="compositionally biased region" description="Low complexity" evidence="1">
    <location>
        <begin position="130"/>
        <end position="141"/>
    </location>
</feature>
<gene>
    <name evidence="3" type="ORF">UCRPA7_2386</name>
</gene>
<evidence type="ECO:0000313" key="4">
    <source>
        <dbReference type="Proteomes" id="UP000014074"/>
    </source>
</evidence>